<dbReference type="AlphaFoldDB" id="A0A9N8YW21"/>
<evidence type="ECO:0000313" key="1">
    <source>
        <dbReference type="EMBL" id="CAG8450373.1"/>
    </source>
</evidence>
<comment type="caution">
    <text evidence="1">The sequence shown here is derived from an EMBL/GenBank/DDBJ whole genome shotgun (WGS) entry which is preliminary data.</text>
</comment>
<sequence length="128" mass="14465">MYAIWNNRFSAVANELDPGHLKEVQLNCTEYIQLSREPLVVVSEYAENDSQTYWEEVIEECNLENKKAPTTATNGGEATTNDEAALTANVRYDLRHRSIVVRFVRECTAATATVAVAEVQCIERVRQL</sequence>
<protein>
    <submittedName>
        <fullName evidence="1">7332_t:CDS:1</fullName>
    </submittedName>
</protein>
<dbReference type="EMBL" id="CAJVPL010000122">
    <property type="protein sequence ID" value="CAG8450373.1"/>
    <property type="molecule type" value="Genomic_DNA"/>
</dbReference>
<organism evidence="1 2">
    <name type="scientific">Ambispora gerdemannii</name>
    <dbReference type="NCBI Taxonomy" id="144530"/>
    <lineage>
        <taxon>Eukaryota</taxon>
        <taxon>Fungi</taxon>
        <taxon>Fungi incertae sedis</taxon>
        <taxon>Mucoromycota</taxon>
        <taxon>Glomeromycotina</taxon>
        <taxon>Glomeromycetes</taxon>
        <taxon>Archaeosporales</taxon>
        <taxon>Ambisporaceae</taxon>
        <taxon>Ambispora</taxon>
    </lineage>
</organism>
<proteinExistence type="predicted"/>
<keyword evidence="2" id="KW-1185">Reference proteome</keyword>
<reference evidence="1" key="1">
    <citation type="submission" date="2021-06" db="EMBL/GenBank/DDBJ databases">
        <authorList>
            <person name="Kallberg Y."/>
            <person name="Tangrot J."/>
            <person name="Rosling A."/>
        </authorList>
    </citation>
    <scope>NUCLEOTIDE SEQUENCE</scope>
    <source>
        <strain evidence="1">MT106</strain>
    </source>
</reference>
<evidence type="ECO:0000313" key="2">
    <source>
        <dbReference type="Proteomes" id="UP000789831"/>
    </source>
</evidence>
<accession>A0A9N8YW21</accession>
<dbReference type="Proteomes" id="UP000789831">
    <property type="component" value="Unassembled WGS sequence"/>
</dbReference>
<name>A0A9N8YW21_9GLOM</name>
<gene>
    <name evidence="1" type="ORF">AGERDE_LOCUS1693</name>
</gene>